<proteinExistence type="predicted"/>
<evidence type="ECO:0008006" key="3">
    <source>
        <dbReference type="Google" id="ProtNLM"/>
    </source>
</evidence>
<evidence type="ECO:0000313" key="2">
    <source>
        <dbReference type="Proteomes" id="UP000613580"/>
    </source>
</evidence>
<keyword evidence="2" id="KW-1185">Reference proteome</keyword>
<reference evidence="1" key="1">
    <citation type="submission" date="2020-05" db="EMBL/GenBank/DDBJ databases">
        <title>Mycena genomes resolve the evolution of fungal bioluminescence.</title>
        <authorList>
            <person name="Tsai I.J."/>
        </authorList>
    </citation>
    <scope>NUCLEOTIDE SEQUENCE</scope>
    <source>
        <strain evidence="1">110903Hualien_Pintung</strain>
    </source>
</reference>
<sequence>MSTFLDLPDELILLCLLPPILPLPSTQTCRLTCTRINRLIAESIDFKYHDALHLHGMLENPRAKLPPTPVDRLRWLTEREANWIMFRAFSTRKIKLDFKPSMLPELAGGMFIVGDEVDAQGIFTALRYTPTAPVYGAQTEPPQWGTIHSVDGRPLLGFGVGLEEFGLVALVSYIQNLDDPTTISLYIQLSLLPSGKPHPAAAHPSLFVHRVSIRTRPPKPHVEICGRRLALALAYPADTEHPSGLDDLYVWDWMSGQRVPLGIPLQLSTEGRGLAFISPDIILLPNSDALTLDLLFLHPDGDEHSQGPARLVKLHLPPLRDDLYVTFFRCRASPPLRASADFDLGSESTTSPFIADPAAGLIFLLLEVETTPEAPYQFFLLLDRPTFLSRLRALGLGLTSAASEHPDGIPWAQWGPHCSRWLRAENLSAYAIAVSHGPRLVSIHRDARVREALAEGNRGCSTAHVRPVPSVFVFSEMGEQVDVDGVELDWHVQPPKGPFTERIVSALPYMEIFSDAHFRYDAVEMDNECVIGTQVVDERVTEMEVMWFG</sequence>
<comment type="caution">
    <text evidence="1">The sequence shown here is derived from an EMBL/GenBank/DDBJ whole genome shotgun (WGS) entry which is preliminary data.</text>
</comment>
<dbReference type="Proteomes" id="UP000613580">
    <property type="component" value="Unassembled WGS sequence"/>
</dbReference>
<name>A0A8H6TP28_MYCCL</name>
<dbReference type="EMBL" id="JACAZE010000002">
    <property type="protein sequence ID" value="KAF7320766.1"/>
    <property type="molecule type" value="Genomic_DNA"/>
</dbReference>
<evidence type="ECO:0000313" key="1">
    <source>
        <dbReference type="EMBL" id="KAF7320766.1"/>
    </source>
</evidence>
<dbReference type="OrthoDB" id="2751409at2759"/>
<accession>A0A8H6TP28</accession>
<protein>
    <recommendedName>
        <fullName evidence="3">F-box domain-containing protein</fullName>
    </recommendedName>
</protein>
<dbReference type="AlphaFoldDB" id="A0A8H6TP28"/>
<gene>
    <name evidence="1" type="ORF">HMN09_00162600</name>
</gene>
<organism evidence="1 2">
    <name type="scientific">Mycena chlorophos</name>
    <name type="common">Agaric fungus</name>
    <name type="synonym">Agaricus chlorophos</name>
    <dbReference type="NCBI Taxonomy" id="658473"/>
    <lineage>
        <taxon>Eukaryota</taxon>
        <taxon>Fungi</taxon>
        <taxon>Dikarya</taxon>
        <taxon>Basidiomycota</taxon>
        <taxon>Agaricomycotina</taxon>
        <taxon>Agaricomycetes</taxon>
        <taxon>Agaricomycetidae</taxon>
        <taxon>Agaricales</taxon>
        <taxon>Marasmiineae</taxon>
        <taxon>Mycenaceae</taxon>
        <taxon>Mycena</taxon>
    </lineage>
</organism>